<name>A0A9W9D5G6_9PLEO</name>
<gene>
    <name evidence="6" type="ORF">N0V91_008403</name>
</gene>
<feature type="compositionally biased region" description="Basic and acidic residues" evidence="5">
    <location>
        <begin position="14"/>
        <end position="29"/>
    </location>
</feature>
<feature type="compositionally biased region" description="Basic and acidic residues" evidence="5">
    <location>
        <begin position="133"/>
        <end position="145"/>
    </location>
</feature>
<keyword evidence="3" id="KW-0963">Cytoplasm</keyword>
<evidence type="ECO:0008006" key="8">
    <source>
        <dbReference type="Google" id="ProtNLM"/>
    </source>
</evidence>
<dbReference type="OrthoDB" id="7344096at2759"/>
<feature type="compositionally biased region" description="Polar residues" evidence="5">
    <location>
        <begin position="85"/>
        <end position="94"/>
    </location>
</feature>
<sequence>MAEVGARSAVAADRAARSSSDHLNDEEQQKAAQLIQRNYRGYRERRQLQGIGLYETVSPPLLCYRRILTVLAKWRNATRLKSRADSQPNRNDLTTPEERARANSQAARQNWKRVGEIARRAGADDAPDVSHSGTDDDRSPEERTNQKKKKGEQKSERDKTAKMMDLQYFLEMVDQKHRYGSNLRAYHEEWKKAATNENFFYWLDKGEGRNFEHPTVSRERLEKEQVRYLSREERLNYMVKIDKEGRLCWAKNSERISTTTQYKDSVNGIVPVDDDTPAYGPNGKLLHDGQSKNFRHSRSSSITSSSSSSTDSGEHSDVEGEHYVNEDLDRAKGIKKIKHVSAATILNHLLRSSVKPNSWIFVADTSFRLYIGIKQSGAFQHSSFLHGARISAAGLVRIKDGQLRRLSPLSGHYRPPTKNFRAFVHSMQDNGVDMSRVSISRSYAVLVGLEAYVKTRRKVKKGVGAVKDAETKVVHPEVYEKKVEEQKDNSKSAQRERQLLADQAEKEEAERKERSWKRRIWKKMSGGGKEDAAIREKEKAQEQKRKKVLSRSGQDVESGIPPDGRRESLSKSATEPKTTGDVSA</sequence>
<reference evidence="6" key="1">
    <citation type="submission" date="2022-10" db="EMBL/GenBank/DDBJ databases">
        <title>Tapping the CABI collections for fungal endophytes: first genome assemblies for Collariella, Neodidymelliopsis, Ascochyta clinopodiicola, Didymella pomorum, Didymosphaeria variabile, Neocosmospora piperis and Neocucurbitaria cava.</title>
        <authorList>
            <person name="Hill R."/>
        </authorList>
    </citation>
    <scope>NUCLEOTIDE SEQUENCE</scope>
    <source>
        <strain evidence="6">IMI 355091</strain>
    </source>
</reference>
<organism evidence="6 7">
    <name type="scientific">Didymella pomorum</name>
    <dbReference type="NCBI Taxonomy" id="749634"/>
    <lineage>
        <taxon>Eukaryota</taxon>
        <taxon>Fungi</taxon>
        <taxon>Dikarya</taxon>
        <taxon>Ascomycota</taxon>
        <taxon>Pezizomycotina</taxon>
        <taxon>Dothideomycetes</taxon>
        <taxon>Pleosporomycetidae</taxon>
        <taxon>Pleosporales</taxon>
        <taxon>Pleosporineae</taxon>
        <taxon>Didymellaceae</taxon>
        <taxon>Didymella</taxon>
    </lineage>
</organism>
<evidence type="ECO:0000256" key="2">
    <source>
        <dbReference type="ARBA" id="ARBA00004496"/>
    </source>
</evidence>
<feature type="region of interest" description="Disordered" evidence="5">
    <location>
        <begin position="1"/>
        <end position="30"/>
    </location>
</feature>
<feature type="region of interest" description="Disordered" evidence="5">
    <location>
        <begin position="80"/>
        <end position="161"/>
    </location>
</feature>
<feature type="compositionally biased region" description="Low complexity" evidence="5">
    <location>
        <begin position="1"/>
        <end position="13"/>
    </location>
</feature>
<evidence type="ECO:0000313" key="7">
    <source>
        <dbReference type="Proteomes" id="UP001140510"/>
    </source>
</evidence>
<dbReference type="PANTHER" id="PTHR31250:SF27">
    <property type="entry name" value="IQ DOMAIN-CONTAINING PROTEIN IQM5"/>
    <property type="match status" value="1"/>
</dbReference>
<feature type="compositionally biased region" description="Low complexity" evidence="5">
    <location>
        <begin position="299"/>
        <end position="311"/>
    </location>
</feature>
<evidence type="ECO:0000256" key="1">
    <source>
        <dbReference type="ARBA" id="ARBA00004123"/>
    </source>
</evidence>
<evidence type="ECO:0000256" key="5">
    <source>
        <dbReference type="SAM" id="MobiDB-lite"/>
    </source>
</evidence>
<accession>A0A9W9D5G6</accession>
<dbReference type="PROSITE" id="PS50096">
    <property type="entry name" value="IQ"/>
    <property type="match status" value="1"/>
</dbReference>
<feature type="compositionally biased region" description="Polar residues" evidence="5">
    <location>
        <begin position="570"/>
        <end position="584"/>
    </location>
</feature>
<dbReference type="InterPro" id="IPR044159">
    <property type="entry name" value="IQM"/>
</dbReference>
<feature type="region of interest" description="Disordered" evidence="5">
    <location>
        <begin position="266"/>
        <end position="321"/>
    </location>
</feature>
<evidence type="ECO:0000256" key="4">
    <source>
        <dbReference type="ARBA" id="ARBA00023242"/>
    </source>
</evidence>
<feature type="compositionally biased region" description="Basic and acidic residues" evidence="5">
    <location>
        <begin position="113"/>
        <end position="123"/>
    </location>
</feature>
<dbReference type="GO" id="GO:0005737">
    <property type="term" value="C:cytoplasm"/>
    <property type="evidence" value="ECO:0007669"/>
    <property type="project" value="UniProtKB-SubCell"/>
</dbReference>
<evidence type="ECO:0000313" key="6">
    <source>
        <dbReference type="EMBL" id="KAJ4400772.1"/>
    </source>
</evidence>
<protein>
    <recommendedName>
        <fullName evidence="8">IQ calmodulin-binding motif protein</fullName>
    </recommendedName>
</protein>
<dbReference type="GO" id="GO:0005634">
    <property type="term" value="C:nucleus"/>
    <property type="evidence" value="ECO:0007669"/>
    <property type="project" value="UniProtKB-SubCell"/>
</dbReference>
<dbReference type="EMBL" id="JAPEVA010000083">
    <property type="protein sequence ID" value="KAJ4400772.1"/>
    <property type="molecule type" value="Genomic_DNA"/>
</dbReference>
<feature type="compositionally biased region" description="Basic and acidic residues" evidence="5">
    <location>
        <begin position="528"/>
        <end position="543"/>
    </location>
</feature>
<feature type="compositionally biased region" description="Basic and acidic residues" evidence="5">
    <location>
        <begin position="481"/>
        <end position="513"/>
    </location>
</feature>
<evidence type="ECO:0000256" key="3">
    <source>
        <dbReference type="ARBA" id="ARBA00022490"/>
    </source>
</evidence>
<comment type="caution">
    <text evidence="6">The sequence shown here is derived from an EMBL/GenBank/DDBJ whole genome shotgun (WGS) entry which is preliminary data.</text>
</comment>
<comment type="subcellular location">
    <subcellularLocation>
        <location evidence="2">Cytoplasm</location>
    </subcellularLocation>
    <subcellularLocation>
        <location evidence="1">Nucleus</location>
    </subcellularLocation>
</comment>
<dbReference type="Proteomes" id="UP001140510">
    <property type="component" value="Unassembled WGS sequence"/>
</dbReference>
<proteinExistence type="predicted"/>
<feature type="compositionally biased region" description="Basic and acidic residues" evidence="5">
    <location>
        <begin position="152"/>
        <end position="161"/>
    </location>
</feature>
<keyword evidence="7" id="KW-1185">Reference proteome</keyword>
<keyword evidence="4" id="KW-0539">Nucleus</keyword>
<dbReference type="AlphaFoldDB" id="A0A9W9D5G6"/>
<feature type="compositionally biased region" description="Basic and acidic residues" evidence="5">
    <location>
        <begin position="312"/>
        <end position="321"/>
    </location>
</feature>
<feature type="region of interest" description="Disordered" evidence="5">
    <location>
        <begin position="481"/>
        <end position="584"/>
    </location>
</feature>
<dbReference type="PANTHER" id="PTHR31250">
    <property type="entry name" value="IQ DOMAIN-CONTAINING PROTEIN IQM3"/>
    <property type="match status" value="1"/>
</dbReference>